<sequence>MQTSPRFECCCCTTKFKDGNAHAIYVVASSQPHASEAIGFFLRTRFSGSSDAAAGLSVHGLSVKSGVESSLFRRLGVGLLLHGTVEDIRRMFDGMPEMDAVLWTSMLSGYARNGDSVSALAFFMKMVDGGLQPDHVVVSVSFACCYVSLRAVGIDRAREECARLLRSSVLRIAVAIRQCSCLLPPPARPACDLMHRSDTWPRIERPCRCCPEAVRRNVHARDTA</sequence>
<dbReference type="Pfam" id="PF13041">
    <property type="entry name" value="PPR_2"/>
    <property type="match status" value="1"/>
</dbReference>
<organism evidence="3 4">
    <name type="scientific">Ensete ventricosum</name>
    <name type="common">Abyssinian banana</name>
    <name type="synonym">Musa ensete</name>
    <dbReference type="NCBI Taxonomy" id="4639"/>
    <lineage>
        <taxon>Eukaryota</taxon>
        <taxon>Viridiplantae</taxon>
        <taxon>Streptophyta</taxon>
        <taxon>Embryophyta</taxon>
        <taxon>Tracheophyta</taxon>
        <taxon>Spermatophyta</taxon>
        <taxon>Magnoliopsida</taxon>
        <taxon>Liliopsida</taxon>
        <taxon>Zingiberales</taxon>
        <taxon>Musaceae</taxon>
        <taxon>Ensete</taxon>
    </lineage>
</organism>
<gene>
    <name evidence="3" type="ORF">OPV22_004771</name>
</gene>
<dbReference type="PROSITE" id="PS51375">
    <property type="entry name" value="PPR"/>
    <property type="match status" value="1"/>
</dbReference>
<dbReference type="AlphaFoldDB" id="A0AAV8RMN1"/>
<dbReference type="GO" id="GO:0003723">
    <property type="term" value="F:RNA binding"/>
    <property type="evidence" value="ECO:0007669"/>
    <property type="project" value="InterPro"/>
</dbReference>
<protein>
    <recommendedName>
        <fullName evidence="5">Pentatricopeptide repeat-containing protein</fullName>
    </recommendedName>
</protein>
<comment type="caution">
    <text evidence="3">The sequence shown here is derived from an EMBL/GenBank/DDBJ whole genome shotgun (WGS) entry which is preliminary data.</text>
</comment>
<evidence type="ECO:0000256" key="2">
    <source>
        <dbReference type="PROSITE-ProRule" id="PRU00708"/>
    </source>
</evidence>
<dbReference type="Proteomes" id="UP001222027">
    <property type="component" value="Unassembled WGS sequence"/>
</dbReference>
<dbReference type="GO" id="GO:0009451">
    <property type="term" value="P:RNA modification"/>
    <property type="evidence" value="ECO:0007669"/>
    <property type="project" value="InterPro"/>
</dbReference>
<evidence type="ECO:0008006" key="5">
    <source>
        <dbReference type="Google" id="ProtNLM"/>
    </source>
</evidence>
<feature type="repeat" description="PPR" evidence="2">
    <location>
        <begin position="99"/>
        <end position="133"/>
    </location>
</feature>
<accession>A0AAV8RMN1</accession>
<name>A0AAV8RMN1_ENSVE</name>
<dbReference type="EMBL" id="JAQQAF010000002">
    <property type="protein sequence ID" value="KAJ8503885.1"/>
    <property type="molecule type" value="Genomic_DNA"/>
</dbReference>
<dbReference type="InterPro" id="IPR046960">
    <property type="entry name" value="PPR_At4g14850-like_plant"/>
</dbReference>
<dbReference type="Gene3D" id="1.25.40.10">
    <property type="entry name" value="Tetratricopeptide repeat domain"/>
    <property type="match status" value="1"/>
</dbReference>
<reference evidence="3 4" key="1">
    <citation type="submission" date="2022-12" db="EMBL/GenBank/DDBJ databases">
        <title>Chromosome-scale assembly of the Ensete ventricosum genome.</title>
        <authorList>
            <person name="Dussert Y."/>
            <person name="Stocks J."/>
            <person name="Wendawek A."/>
            <person name="Woldeyes F."/>
            <person name="Nichols R.A."/>
            <person name="Borrell J.S."/>
        </authorList>
    </citation>
    <scope>NUCLEOTIDE SEQUENCE [LARGE SCALE GENOMIC DNA]</scope>
    <source>
        <strain evidence="4">cv. Maze</strain>
        <tissue evidence="3">Seeds</tissue>
    </source>
</reference>
<evidence type="ECO:0000256" key="1">
    <source>
        <dbReference type="ARBA" id="ARBA00022737"/>
    </source>
</evidence>
<dbReference type="PANTHER" id="PTHR47926">
    <property type="entry name" value="PENTATRICOPEPTIDE REPEAT-CONTAINING PROTEIN"/>
    <property type="match status" value="1"/>
</dbReference>
<keyword evidence="4" id="KW-1185">Reference proteome</keyword>
<dbReference type="NCBIfam" id="TIGR00756">
    <property type="entry name" value="PPR"/>
    <property type="match status" value="1"/>
</dbReference>
<evidence type="ECO:0000313" key="3">
    <source>
        <dbReference type="EMBL" id="KAJ8503885.1"/>
    </source>
</evidence>
<proteinExistence type="predicted"/>
<keyword evidence="1" id="KW-0677">Repeat</keyword>
<evidence type="ECO:0000313" key="4">
    <source>
        <dbReference type="Proteomes" id="UP001222027"/>
    </source>
</evidence>
<dbReference type="InterPro" id="IPR002885">
    <property type="entry name" value="PPR_rpt"/>
</dbReference>
<dbReference type="InterPro" id="IPR011990">
    <property type="entry name" value="TPR-like_helical_dom_sf"/>
</dbReference>